<protein>
    <submittedName>
        <fullName evidence="2">Uncharacterized protein</fullName>
    </submittedName>
</protein>
<dbReference type="Proteomes" id="UP000240493">
    <property type="component" value="Unassembled WGS sequence"/>
</dbReference>
<feature type="compositionally biased region" description="Basic and acidic residues" evidence="1">
    <location>
        <begin position="36"/>
        <end position="54"/>
    </location>
</feature>
<evidence type="ECO:0000256" key="1">
    <source>
        <dbReference type="SAM" id="MobiDB-lite"/>
    </source>
</evidence>
<evidence type="ECO:0000313" key="3">
    <source>
        <dbReference type="Proteomes" id="UP000240493"/>
    </source>
</evidence>
<accession>A0A2T3ZHK2</accession>
<reference evidence="2 3" key="1">
    <citation type="submission" date="2016-07" db="EMBL/GenBank/DDBJ databases">
        <title>Multiple horizontal gene transfer events from other fungi enriched the ability of initially mycotrophic Trichoderma (Ascomycota) to feed on dead plant biomass.</title>
        <authorList>
            <consortium name="DOE Joint Genome Institute"/>
            <person name="Aerts A."/>
            <person name="Atanasova L."/>
            <person name="Chenthamara K."/>
            <person name="Zhang J."/>
            <person name="Grujic M."/>
            <person name="Henrissat B."/>
            <person name="Kuo A."/>
            <person name="Salamov A."/>
            <person name="Lipzen A."/>
            <person name="Labutti K."/>
            <person name="Barry K."/>
            <person name="Miao Y."/>
            <person name="Rahimi M.J."/>
            <person name="Shen Q."/>
            <person name="Grigoriev I.V."/>
            <person name="Kubicek C.P."/>
            <person name="Druzhinina I.S."/>
        </authorList>
    </citation>
    <scope>NUCLEOTIDE SEQUENCE [LARGE SCALE GENOMIC DNA]</scope>
    <source>
        <strain evidence="2 3">CBS 433.97</strain>
    </source>
</reference>
<dbReference type="EMBL" id="KZ679258">
    <property type="protein sequence ID" value="PTB44295.1"/>
    <property type="molecule type" value="Genomic_DNA"/>
</dbReference>
<organism evidence="2 3">
    <name type="scientific">Trichoderma asperellum (strain ATCC 204424 / CBS 433.97 / NBRC 101777)</name>
    <dbReference type="NCBI Taxonomy" id="1042311"/>
    <lineage>
        <taxon>Eukaryota</taxon>
        <taxon>Fungi</taxon>
        <taxon>Dikarya</taxon>
        <taxon>Ascomycota</taxon>
        <taxon>Pezizomycotina</taxon>
        <taxon>Sordariomycetes</taxon>
        <taxon>Hypocreomycetidae</taxon>
        <taxon>Hypocreales</taxon>
        <taxon>Hypocreaceae</taxon>
        <taxon>Trichoderma</taxon>
    </lineage>
</organism>
<dbReference type="AlphaFoldDB" id="A0A2T3ZHK2"/>
<gene>
    <name evidence="2" type="ORF">M441DRAFT_24490</name>
</gene>
<evidence type="ECO:0000313" key="2">
    <source>
        <dbReference type="EMBL" id="PTB44295.1"/>
    </source>
</evidence>
<name>A0A2T3ZHK2_TRIA4</name>
<feature type="region of interest" description="Disordered" evidence="1">
    <location>
        <begin position="36"/>
        <end position="74"/>
    </location>
</feature>
<keyword evidence="3" id="KW-1185">Reference proteome</keyword>
<sequence length="110" mass="12445">MPRAQTLLPMGRLFQVCRQALKKPCRPHYRDEKYLTFGRDRGRADDGGDQEKANTKSKGVAQERNSEENGRVSGTARHILSWLSRSQYPASFGCNNLARALTDKQPSDHL</sequence>
<proteinExistence type="predicted"/>